<evidence type="ECO:0000259" key="15">
    <source>
        <dbReference type="PROSITE" id="PS50885"/>
    </source>
</evidence>
<evidence type="ECO:0000256" key="11">
    <source>
        <dbReference type="ARBA" id="ARBA00022989"/>
    </source>
</evidence>
<dbReference type="FunFam" id="1.10.287.130:FF:000006">
    <property type="entry name" value="Osmolarity two-component histidine kinase EnvZ"/>
    <property type="match status" value="1"/>
</dbReference>
<protein>
    <recommendedName>
        <fullName evidence="3">histidine kinase</fullName>
        <ecNumber evidence="3">2.7.13.3</ecNumber>
    </recommendedName>
</protein>
<accession>A0A2T4CLJ5</accession>
<dbReference type="CDD" id="cd06225">
    <property type="entry name" value="HAMP"/>
    <property type="match status" value="1"/>
</dbReference>
<evidence type="ECO:0000313" key="17">
    <source>
        <dbReference type="Proteomes" id="UP000243022"/>
    </source>
</evidence>
<keyword evidence="9 16" id="KW-0418">Kinase</keyword>
<dbReference type="AlphaFoldDB" id="A0A2T4CLJ5"/>
<evidence type="ECO:0000256" key="8">
    <source>
        <dbReference type="ARBA" id="ARBA00022741"/>
    </source>
</evidence>
<evidence type="ECO:0000256" key="2">
    <source>
        <dbReference type="ARBA" id="ARBA00004429"/>
    </source>
</evidence>
<keyword evidence="4" id="KW-1003">Cell membrane</keyword>
<reference evidence="16 17" key="1">
    <citation type="submission" date="2018-03" db="EMBL/GenBank/DDBJ databases">
        <title>Cross-interface Injection: A General Nanoliter Liquid Handling Method Applied to Single Cells Genome Amplification Automated Nanoliter Liquid Handling Applied to Single Cell Multiple Displacement Amplification.</title>
        <authorList>
            <person name="Yun J."/>
            <person name="Xu P."/>
            <person name="Xu J."/>
            <person name="Dai X."/>
            <person name="Wang Y."/>
            <person name="Zheng X."/>
            <person name="Cao C."/>
            <person name="Yi Q."/>
            <person name="Zhu Y."/>
            <person name="Wang L."/>
            <person name="Dong Z."/>
            <person name="Huang Y."/>
            <person name="Huang L."/>
            <person name="Du W."/>
        </authorList>
    </citation>
    <scope>NUCLEOTIDE SEQUENCE [LARGE SCALE GENOMIC DNA]</scope>
    <source>
        <strain evidence="16 17">Z-E1-2</strain>
    </source>
</reference>
<evidence type="ECO:0000256" key="9">
    <source>
        <dbReference type="ARBA" id="ARBA00022777"/>
    </source>
</evidence>
<dbReference type="InterPro" id="IPR036097">
    <property type="entry name" value="HisK_dim/P_sf"/>
</dbReference>
<dbReference type="EMBL" id="PYVS01000149">
    <property type="protein sequence ID" value="PTB82426.1"/>
    <property type="molecule type" value="Genomic_DNA"/>
</dbReference>
<gene>
    <name evidence="16" type="ORF">C9986_02940</name>
</gene>
<dbReference type="SMART" id="SM00304">
    <property type="entry name" value="HAMP"/>
    <property type="match status" value="1"/>
</dbReference>
<dbReference type="SUPFAM" id="SSF158472">
    <property type="entry name" value="HAMP domain-like"/>
    <property type="match status" value="1"/>
</dbReference>
<feature type="domain" description="HAMP" evidence="15">
    <location>
        <begin position="28"/>
        <end position="80"/>
    </location>
</feature>
<evidence type="ECO:0000256" key="3">
    <source>
        <dbReference type="ARBA" id="ARBA00012438"/>
    </source>
</evidence>
<dbReference type="GO" id="GO:0005886">
    <property type="term" value="C:plasma membrane"/>
    <property type="evidence" value="ECO:0007669"/>
    <property type="project" value="UniProtKB-SubCell"/>
</dbReference>
<evidence type="ECO:0000256" key="4">
    <source>
        <dbReference type="ARBA" id="ARBA00022475"/>
    </source>
</evidence>
<name>A0A2T4CLJ5_9GAMM</name>
<dbReference type="GO" id="GO:0000155">
    <property type="term" value="F:phosphorelay sensor kinase activity"/>
    <property type="evidence" value="ECO:0007669"/>
    <property type="project" value="InterPro"/>
</dbReference>
<dbReference type="GO" id="GO:0005524">
    <property type="term" value="F:ATP binding"/>
    <property type="evidence" value="ECO:0007669"/>
    <property type="project" value="UniProtKB-KW"/>
</dbReference>
<dbReference type="InterPro" id="IPR003660">
    <property type="entry name" value="HAMP_dom"/>
</dbReference>
<dbReference type="PANTHER" id="PTHR44936">
    <property type="entry name" value="SENSOR PROTEIN CREC"/>
    <property type="match status" value="1"/>
</dbReference>
<keyword evidence="8" id="KW-0547">Nucleotide-binding</keyword>
<evidence type="ECO:0000256" key="6">
    <source>
        <dbReference type="ARBA" id="ARBA00022679"/>
    </source>
</evidence>
<keyword evidence="5" id="KW-0997">Cell inner membrane</keyword>
<feature type="transmembrane region" description="Helical" evidence="14">
    <location>
        <begin position="6"/>
        <end position="29"/>
    </location>
</feature>
<comment type="caution">
    <text evidence="16">The sequence shown here is derived from an EMBL/GenBank/DDBJ whole genome shotgun (WGS) entry which is preliminary data.</text>
</comment>
<keyword evidence="6" id="KW-0808">Transferase</keyword>
<feature type="non-terminal residue" evidence="16">
    <location>
        <position position="178"/>
    </location>
</feature>
<dbReference type="Pfam" id="PF00512">
    <property type="entry name" value="HisKA"/>
    <property type="match status" value="1"/>
</dbReference>
<dbReference type="CDD" id="cd00082">
    <property type="entry name" value="HisKA"/>
    <property type="match status" value="1"/>
</dbReference>
<keyword evidence="10" id="KW-0067">ATP-binding</keyword>
<evidence type="ECO:0000256" key="7">
    <source>
        <dbReference type="ARBA" id="ARBA00022692"/>
    </source>
</evidence>
<evidence type="ECO:0000256" key="13">
    <source>
        <dbReference type="ARBA" id="ARBA00023136"/>
    </source>
</evidence>
<evidence type="ECO:0000256" key="12">
    <source>
        <dbReference type="ARBA" id="ARBA00023012"/>
    </source>
</evidence>
<dbReference type="SUPFAM" id="SSF47384">
    <property type="entry name" value="Homodimeric domain of signal transducing histidine kinase"/>
    <property type="match status" value="1"/>
</dbReference>
<dbReference type="PANTHER" id="PTHR44936:SF5">
    <property type="entry name" value="SENSOR HISTIDINE KINASE ENVZ"/>
    <property type="match status" value="1"/>
</dbReference>
<organism evidence="16 17">
    <name type="scientific">Pseudidiomarina aestuarii</name>
    <dbReference type="NCBI Taxonomy" id="624146"/>
    <lineage>
        <taxon>Bacteria</taxon>
        <taxon>Pseudomonadati</taxon>
        <taxon>Pseudomonadota</taxon>
        <taxon>Gammaproteobacteria</taxon>
        <taxon>Alteromonadales</taxon>
        <taxon>Idiomarinaceae</taxon>
        <taxon>Pseudidiomarina</taxon>
    </lineage>
</organism>
<dbReference type="Pfam" id="PF00672">
    <property type="entry name" value="HAMP"/>
    <property type="match status" value="1"/>
</dbReference>
<keyword evidence="7 14" id="KW-0812">Transmembrane</keyword>
<keyword evidence="11 14" id="KW-1133">Transmembrane helix</keyword>
<keyword evidence="13 14" id="KW-0472">Membrane</keyword>
<dbReference type="Gene3D" id="1.10.8.500">
    <property type="entry name" value="HAMP domain in histidine kinase"/>
    <property type="match status" value="1"/>
</dbReference>
<sequence>NESRFSPLLFYLILIGILSVLGGMLFTNWQNRPLKSLERAARQIGRGDYPEQLPERGSTEVIAVTRAFNQMSKGVQQLEQDRALLMAGVSHDLRTPLTRIRLATEMMPPNEDYLAEGIISDIDDMNAIIDQFIDYVRVDTSADQDCENLNFLVEDVVGHLPETWHAEVTVNYQSMPDV</sequence>
<feature type="non-terminal residue" evidence="16">
    <location>
        <position position="1"/>
    </location>
</feature>
<evidence type="ECO:0000256" key="10">
    <source>
        <dbReference type="ARBA" id="ARBA00022840"/>
    </source>
</evidence>
<keyword evidence="12" id="KW-0902">Two-component regulatory system</keyword>
<comment type="subcellular location">
    <subcellularLocation>
        <location evidence="2">Cell inner membrane</location>
        <topology evidence="2">Multi-pass membrane protein</topology>
    </subcellularLocation>
</comment>
<evidence type="ECO:0000256" key="5">
    <source>
        <dbReference type="ARBA" id="ARBA00022519"/>
    </source>
</evidence>
<evidence type="ECO:0000313" key="16">
    <source>
        <dbReference type="EMBL" id="PTB82426.1"/>
    </source>
</evidence>
<dbReference type="InterPro" id="IPR003661">
    <property type="entry name" value="HisK_dim/P_dom"/>
</dbReference>
<dbReference type="EC" id="2.7.13.3" evidence="3"/>
<evidence type="ECO:0000256" key="14">
    <source>
        <dbReference type="SAM" id="Phobius"/>
    </source>
</evidence>
<dbReference type="PROSITE" id="PS50885">
    <property type="entry name" value="HAMP"/>
    <property type="match status" value="1"/>
</dbReference>
<dbReference type="Proteomes" id="UP000243022">
    <property type="component" value="Unassembled WGS sequence"/>
</dbReference>
<dbReference type="Gene3D" id="1.10.287.130">
    <property type="match status" value="1"/>
</dbReference>
<proteinExistence type="predicted"/>
<evidence type="ECO:0000256" key="1">
    <source>
        <dbReference type="ARBA" id="ARBA00000085"/>
    </source>
</evidence>
<comment type="catalytic activity">
    <reaction evidence="1">
        <text>ATP + protein L-histidine = ADP + protein N-phospho-L-histidine.</text>
        <dbReference type="EC" id="2.7.13.3"/>
    </reaction>
</comment>
<dbReference type="SMART" id="SM00388">
    <property type="entry name" value="HisKA"/>
    <property type="match status" value="1"/>
</dbReference>
<dbReference type="InterPro" id="IPR050980">
    <property type="entry name" value="2C_sensor_his_kinase"/>
</dbReference>